<accession>A0ABT8U839</accession>
<organism evidence="1 2">
    <name type="scientific">Chryseobacterium urinae</name>
    <dbReference type="NCBI Taxonomy" id="3058400"/>
    <lineage>
        <taxon>Bacteria</taxon>
        <taxon>Pseudomonadati</taxon>
        <taxon>Bacteroidota</taxon>
        <taxon>Flavobacteriia</taxon>
        <taxon>Flavobacteriales</taxon>
        <taxon>Weeksellaceae</taxon>
        <taxon>Chryseobacterium group</taxon>
        <taxon>Chryseobacterium</taxon>
    </lineage>
</organism>
<dbReference type="Proteomes" id="UP001168128">
    <property type="component" value="Unassembled WGS sequence"/>
</dbReference>
<dbReference type="RefSeq" id="WP_302716411.1">
    <property type="nucleotide sequence ID" value="NZ_JAULSJ010000019.1"/>
</dbReference>
<keyword evidence="2" id="KW-1185">Reference proteome</keyword>
<dbReference type="EMBL" id="JAULSJ010000019">
    <property type="protein sequence ID" value="MDO3425783.1"/>
    <property type="molecule type" value="Genomic_DNA"/>
</dbReference>
<gene>
    <name evidence="1" type="ORF">QWT87_12855</name>
</gene>
<sequence>MKTIEAGGFRFDFFIFIQRGQQNIFTLKTKNDLLIFALQSKFKCSEK</sequence>
<protein>
    <submittedName>
        <fullName evidence="1">Uncharacterized protein</fullName>
    </submittedName>
</protein>
<proteinExistence type="predicted"/>
<comment type="caution">
    <text evidence="1">The sequence shown here is derived from an EMBL/GenBank/DDBJ whole genome shotgun (WGS) entry which is preliminary data.</text>
</comment>
<evidence type="ECO:0000313" key="2">
    <source>
        <dbReference type="Proteomes" id="UP001168128"/>
    </source>
</evidence>
<evidence type="ECO:0000313" key="1">
    <source>
        <dbReference type="EMBL" id="MDO3425783.1"/>
    </source>
</evidence>
<reference evidence="1" key="1">
    <citation type="submission" date="2023-07" db="EMBL/GenBank/DDBJ databases">
        <title>AMR profile of multidrug- resistance Chryseobacterium gambrini related strain.</title>
        <authorList>
            <person name="Kirdat K."/>
            <person name="Bhatt A."/>
            <person name="Kuyare S."/>
            <person name="Yadav A."/>
        </authorList>
    </citation>
    <scope>NUCLEOTIDE SEQUENCE</scope>
    <source>
        <strain evidence="1">APV-1</strain>
    </source>
</reference>
<name>A0ABT8U839_9FLAO</name>